<evidence type="ECO:0000313" key="2">
    <source>
        <dbReference type="EMBL" id="KAA6414144.1"/>
    </source>
</evidence>
<organism evidence="2 3">
    <name type="scientific">Lasallia pustulata</name>
    <dbReference type="NCBI Taxonomy" id="136370"/>
    <lineage>
        <taxon>Eukaryota</taxon>
        <taxon>Fungi</taxon>
        <taxon>Dikarya</taxon>
        <taxon>Ascomycota</taxon>
        <taxon>Pezizomycotina</taxon>
        <taxon>Lecanoromycetes</taxon>
        <taxon>OSLEUM clade</taxon>
        <taxon>Umbilicariomycetidae</taxon>
        <taxon>Umbilicariales</taxon>
        <taxon>Umbilicariaceae</taxon>
        <taxon>Lasallia</taxon>
    </lineage>
</organism>
<keyword evidence="1" id="KW-0732">Signal</keyword>
<dbReference type="EMBL" id="VXIT01000003">
    <property type="protein sequence ID" value="KAA6414144.1"/>
    <property type="molecule type" value="Genomic_DNA"/>
</dbReference>
<dbReference type="AlphaFoldDB" id="A0A5M8PYK8"/>
<sequence length="218" mass="24123">MHSRYFCIIVIILQLTHPNLAVPFTSPNLYGLPLERHADRANVPNHKHGTPLSRRNPGLQADIFATSTSPPISRRSIVPVCDTKLRPETPPLPLIIAAPGTSTYTEVTYEYQIEYHQDNSDPLHVLYDAGTGVNQHLAAHQDGPITGGAMNFEQDDMILYVENANNHQVTWGVLGATVETLQDYVRDALLLCGFGWAAISFAIYDGLHQVGRGYLKHS</sequence>
<gene>
    <name evidence="2" type="ORF">FRX48_02506</name>
</gene>
<name>A0A5M8PYK8_9LECA</name>
<dbReference type="Proteomes" id="UP000324767">
    <property type="component" value="Unassembled WGS sequence"/>
</dbReference>
<protein>
    <submittedName>
        <fullName evidence="2">Uncharacterized protein</fullName>
    </submittedName>
</protein>
<reference evidence="2 3" key="1">
    <citation type="submission" date="2019-09" db="EMBL/GenBank/DDBJ databases">
        <title>The hologenome of the rock-dwelling lichen Lasallia pustulata.</title>
        <authorList>
            <person name="Greshake Tzovaras B."/>
            <person name="Segers F."/>
            <person name="Bicker A."/>
            <person name="Dal Grande F."/>
            <person name="Otte J."/>
            <person name="Hankeln T."/>
            <person name="Schmitt I."/>
            <person name="Ebersberger I."/>
        </authorList>
    </citation>
    <scope>NUCLEOTIDE SEQUENCE [LARGE SCALE GENOMIC DNA]</scope>
    <source>
        <strain evidence="2">A1-1</strain>
    </source>
</reference>
<evidence type="ECO:0000256" key="1">
    <source>
        <dbReference type="SAM" id="SignalP"/>
    </source>
</evidence>
<evidence type="ECO:0000313" key="3">
    <source>
        <dbReference type="Proteomes" id="UP000324767"/>
    </source>
</evidence>
<proteinExistence type="predicted"/>
<dbReference type="OrthoDB" id="5367786at2759"/>
<comment type="caution">
    <text evidence="2">The sequence shown here is derived from an EMBL/GenBank/DDBJ whole genome shotgun (WGS) entry which is preliminary data.</text>
</comment>
<accession>A0A5M8PYK8</accession>
<feature type="chain" id="PRO_5024315062" evidence="1">
    <location>
        <begin position="22"/>
        <end position="218"/>
    </location>
</feature>
<feature type="signal peptide" evidence="1">
    <location>
        <begin position="1"/>
        <end position="21"/>
    </location>
</feature>